<accession>A0A1G1YLC5</accession>
<organism evidence="1 2">
    <name type="scientific">Candidatus Buchananbacteria bacterium RIFCSPLOWO2_01_FULL_39_33</name>
    <dbReference type="NCBI Taxonomy" id="1797543"/>
    <lineage>
        <taxon>Bacteria</taxon>
        <taxon>Candidatus Buchananiibacteriota</taxon>
    </lineage>
</organism>
<name>A0A1G1YLC5_9BACT</name>
<reference evidence="1 2" key="1">
    <citation type="journal article" date="2016" name="Nat. Commun.">
        <title>Thousands of microbial genomes shed light on interconnected biogeochemical processes in an aquifer system.</title>
        <authorList>
            <person name="Anantharaman K."/>
            <person name="Brown C.T."/>
            <person name="Hug L.A."/>
            <person name="Sharon I."/>
            <person name="Castelle C.J."/>
            <person name="Probst A.J."/>
            <person name="Thomas B.C."/>
            <person name="Singh A."/>
            <person name="Wilkins M.J."/>
            <person name="Karaoz U."/>
            <person name="Brodie E.L."/>
            <person name="Williams K.H."/>
            <person name="Hubbard S.S."/>
            <person name="Banfield J.F."/>
        </authorList>
    </citation>
    <scope>NUCLEOTIDE SEQUENCE [LARGE SCALE GENOMIC DNA]</scope>
</reference>
<sequence>MINIPQVVINQSGLVNVTHQRILAFKRATEEILLPVINRKTIVHFSNICQIPLSNGCFHIFVWSAAMGGSGPAKVPNKLFGLTTDNTHGWSCFKFTDTGIGITDGQSDYILAEIIGDNLYIHLPIFISDITKGVDIYRKILEQTVVELTLPDQERQQRDLQLAKDRQQRQLKFYVEACRQQYKMFIRKIEANLADQESTQVNLQKQLIAIIRNADDSRRQLLQIKQREQSDVAIFEAEYNKLVSLDGVESVRASEDMVIIDTGHIYITTKVPNGGQKKVTFDIGKFRIEIYLNGQDGGIKFFNTTRKGTGDDFNIQHPHINKNGIPCLGNIKEIIAQLIAEYQFAAIALLALEYLETVNFDDGAGSNIVKHWPIVENEPKEINNV</sequence>
<evidence type="ECO:0000313" key="2">
    <source>
        <dbReference type="Proteomes" id="UP000177376"/>
    </source>
</evidence>
<dbReference type="EMBL" id="MHIM01000004">
    <property type="protein sequence ID" value="OGY53142.1"/>
    <property type="molecule type" value="Genomic_DNA"/>
</dbReference>
<dbReference type="Proteomes" id="UP000177376">
    <property type="component" value="Unassembled WGS sequence"/>
</dbReference>
<dbReference type="AlphaFoldDB" id="A0A1G1YLC5"/>
<evidence type="ECO:0000313" key="1">
    <source>
        <dbReference type="EMBL" id="OGY53142.1"/>
    </source>
</evidence>
<comment type="caution">
    <text evidence="1">The sequence shown here is derived from an EMBL/GenBank/DDBJ whole genome shotgun (WGS) entry which is preliminary data.</text>
</comment>
<proteinExistence type="predicted"/>
<gene>
    <name evidence="1" type="ORF">A3A02_00300</name>
</gene>
<protein>
    <submittedName>
        <fullName evidence="1">Uncharacterized protein</fullName>
    </submittedName>
</protein>